<keyword evidence="5" id="KW-1185">Reference proteome</keyword>
<dbReference type="Gene3D" id="2.60.40.640">
    <property type="match status" value="1"/>
</dbReference>
<dbReference type="SUPFAM" id="SSF81296">
    <property type="entry name" value="E set domains"/>
    <property type="match status" value="1"/>
</dbReference>
<dbReference type="GO" id="GO:0070086">
    <property type="term" value="P:ubiquitin-dependent endocytosis"/>
    <property type="evidence" value="ECO:0007669"/>
    <property type="project" value="TreeGrafter"/>
</dbReference>
<dbReference type="Pfam" id="PF00339">
    <property type="entry name" value="Arrestin_N"/>
    <property type="match status" value="1"/>
</dbReference>
<feature type="compositionally biased region" description="Basic and acidic residues" evidence="2">
    <location>
        <begin position="640"/>
        <end position="651"/>
    </location>
</feature>
<sequence>MGSNLDNVVANLSLEDPPPKSSFFSRLAAPLRSRSRSRNIADFHIRLKEPHRQYSAGDHVQGYVILSVVKPVRITHLTVTLHGYVRAFKSASAASQVAAVNPAIIPHGGRNGRYHGNGHASLFQDEIALCGEGRLQASRWEFEFDLQFPDDLELPSSIDFERGTIAYFVTATLTRPTTIAPTSSCEARVSLVEKMDVGLIPTPRERRVFLQTMRKRPRKGKSAISGATKGHPTLTEVTEVLSDRDSRVTESPNDSSMNLGNPAPASLEAENLSPTPAPADVQSEISGESAASNNSVSWSVRGADASGESSTGSKHSGHDDREITATVELLKGGCLPGDLVPVRIRVEHNRYMKSLHGIIVTLYRQGRVDYAPPVSSFTGLSKEDARKLERDEYYPRSKTGLGGLSLSSAGSCSVFRKDLSQAVAPLIIDPATFTANITTAVRVPEDAFPSIRNVPGGLITFKYHIEAIVDLGGKLAGPSSSASQSQQPNRMVSSASVRGTYGVDVNVSTSWSGAIVDTDHIRREKGVISVSFEVVVGTTDSSRSRGKAVARPSPTPPPMTQASAQGEPSGEEEAYDYGWPNTNNGDAEYQEDYNPNGFQQPQSRYYPVTSPQTAHYDFQTHEAQVPIYVPPPEVPDESNLTDKERARRAEQRLLPSQPPTQCPEPEAGSSQPAAPDQTSHLTAQSSSAGDPGPGHSLNSEAEGGPSAPTLDDFGASSSEHRTDDKQELERQRLLAEASAPPDIPDDCDGAGPSAPIVSRIRPSARWSQEPSAPALDEENGGVSGVNHRTMAETSSAAGSSEPLPRYER</sequence>
<evidence type="ECO:0000313" key="5">
    <source>
        <dbReference type="Proteomes" id="UP000286045"/>
    </source>
</evidence>
<dbReference type="InterPro" id="IPR011021">
    <property type="entry name" value="Arrestin-like_N"/>
</dbReference>
<dbReference type="Proteomes" id="UP000286045">
    <property type="component" value="Unassembled WGS sequence"/>
</dbReference>
<evidence type="ECO:0000256" key="1">
    <source>
        <dbReference type="ARBA" id="ARBA00037950"/>
    </source>
</evidence>
<feature type="region of interest" description="Disordered" evidence="2">
    <location>
        <begin position="476"/>
        <end position="495"/>
    </location>
</feature>
<dbReference type="GO" id="GO:0005886">
    <property type="term" value="C:plasma membrane"/>
    <property type="evidence" value="ECO:0007669"/>
    <property type="project" value="TreeGrafter"/>
</dbReference>
<gene>
    <name evidence="4" type="ORF">EKO27_g4243</name>
</gene>
<organism evidence="4 5">
    <name type="scientific">Xylaria grammica</name>
    <dbReference type="NCBI Taxonomy" id="363999"/>
    <lineage>
        <taxon>Eukaryota</taxon>
        <taxon>Fungi</taxon>
        <taxon>Dikarya</taxon>
        <taxon>Ascomycota</taxon>
        <taxon>Pezizomycotina</taxon>
        <taxon>Sordariomycetes</taxon>
        <taxon>Xylariomycetidae</taxon>
        <taxon>Xylariales</taxon>
        <taxon>Xylariaceae</taxon>
        <taxon>Xylaria</taxon>
    </lineage>
</organism>
<dbReference type="SMART" id="SM01017">
    <property type="entry name" value="Arrestin_C"/>
    <property type="match status" value="1"/>
</dbReference>
<evidence type="ECO:0000313" key="4">
    <source>
        <dbReference type="EMBL" id="RWA10865.1"/>
    </source>
</evidence>
<feature type="region of interest" description="Disordered" evidence="2">
    <location>
        <begin position="214"/>
        <end position="320"/>
    </location>
</feature>
<dbReference type="EMBL" id="RYZI01000098">
    <property type="protein sequence ID" value="RWA10865.1"/>
    <property type="molecule type" value="Genomic_DNA"/>
</dbReference>
<dbReference type="InterPro" id="IPR011022">
    <property type="entry name" value="Arrestin_C-like"/>
</dbReference>
<comment type="caution">
    <text evidence="4">The sequence shown here is derived from an EMBL/GenBank/DDBJ whole genome shotgun (WGS) entry which is preliminary data.</text>
</comment>
<feature type="compositionally biased region" description="Polar residues" evidence="2">
    <location>
        <begin position="596"/>
        <end position="608"/>
    </location>
</feature>
<dbReference type="GO" id="GO:0031625">
    <property type="term" value="F:ubiquitin protein ligase binding"/>
    <property type="evidence" value="ECO:0007669"/>
    <property type="project" value="TreeGrafter"/>
</dbReference>
<protein>
    <recommendedName>
        <fullName evidence="3">Arrestin C-terminal-like domain-containing protein</fullName>
    </recommendedName>
</protein>
<evidence type="ECO:0000259" key="3">
    <source>
        <dbReference type="SMART" id="SM01017"/>
    </source>
</evidence>
<feature type="region of interest" description="Disordered" evidence="2">
    <location>
        <begin position="628"/>
        <end position="808"/>
    </location>
</feature>
<proteinExistence type="inferred from homology"/>
<dbReference type="PANTHER" id="PTHR11188">
    <property type="entry name" value="ARRESTIN DOMAIN CONTAINING PROTEIN"/>
    <property type="match status" value="1"/>
</dbReference>
<feature type="compositionally biased region" description="Polar residues" evidence="2">
    <location>
        <begin position="668"/>
        <end position="688"/>
    </location>
</feature>
<feature type="compositionally biased region" description="Basic and acidic residues" evidence="2">
    <location>
        <begin position="718"/>
        <end position="733"/>
    </location>
</feature>
<dbReference type="PANTHER" id="PTHR11188:SF161">
    <property type="entry name" value="PH-RESPONSE REGULATOR PROTEIN PALF_RIM8"/>
    <property type="match status" value="1"/>
</dbReference>
<dbReference type="GO" id="GO:0005829">
    <property type="term" value="C:cytosol"/>
    <property type="evidence" value="ECO:0007669"/>
    <property type="project" value="TreeGrafter"/>
</dbReference>
<feature type="region of interest" description="Disordered" evidence="2">
    <location>
        <begin position="541"/>
        <end position="608"/>
    </location>
</feature>
<evidence type="ECO:0000256" key="2">
    <source>
        <dbReference type="SAM" id="MobiDB-lite"/>
    </source>
</evidence>
<dbReference type="InterPro" id="IPR014752">
    <property type="entry name" value="Arrestin-like_C"/>
</dbReference>
<reference evidence="4 5" key="1">
    <citation type="submission" date="2018-12" db="EMBL/GenBank/DDBJ databases">
        <title>Draft genome sequence of Xylaria grammica IHI A82.</title>
        <authorList>
            <person name="Buettner E."/>
            <person name="Kellner H."/>
        </authorList>
    </citation>
    <scope>NUCLEOTIDE SEQUENCE [LARGE SCALE GENOMIC DNA]</scope>
    <source>
        <strain evidence="4 5">IHI A82</strain>
    </source>
</reference>
<dbReference type="STRING" id="363999.A0A439D8Y4"/>
<feature type="domain" description="Arrestin C-terminal-like" evidence="3">
    <location>
        <begin position="319"/>
        <end position="485"/>
    </location>
</feature>
<dbReference type="InterPro" id="IPR050357">
    <property type="entry name" value="Arrestin_domain-protein"/>
</dbReference>
<accession>A0A439D8Y4</accession>
<feature type="compositionally biased region" description="Low complexity" evidence="2">
    <location>
        <begin position="289"/>
        <end position="300"/>
    </location>
</feature>
<name>A0A439D8Y4_9PEZI</name>
<comment type="similarity">
    <text evidence="1">Belongs to the arrestin family. PalF/RIM8 subfamily.</text>
</comment>
<dbReference type="InterPro" id="IPR014756">
    <property type="entry name" value="Ig_E-set"/>
</dbReference>
<dbReference type="GO" id="GO:0030674">
    <property type="term" value="F:protein-macromolecule adaptor activity"/>
    <property type="evidence" value="ECO:0007669"/>
    <property type="project" value="TreeGrafter"/>
</dbReference>
<dbReference type="AlphaFoldDB" id="A0A439D8Y4"/>
<feature type="compositionally biased region" description="Polar residues" evidence="2">
    <location>
        <begin position="249"/>
        <end position="259"/>
    </location>
</feature>